<dbReference type="EMBL" id="JABFXE010000865">
    <property type="protein sequence ID" value="NUQ90866.1"/>
    <property type="molecule type" value="Genomic_DNA"/>
</dbReference>
<organism evidence="2 3">
    <name type="scientific">Glycomyces artemisiae</name>
    <dbReference type="NCBI Taxonomy" id="1076443"/>
    <lineage>
        <taxon>Bacteria</taxon>
        <taxon>Bacillati</taxon>
        <taxon>Actinomycetota</taxon>
        <taxon>Actinomycetes</taxon>
        <taxon>Glycomycetales</taxon>
        <taxon>Glycomycetaceae</taxon>
        <taxon>Glycomyces</taxon>
    </lineage>
</organism>
<feature type="non-terminal residue" evidence="2">
    <location>
        <position position="1"/>
    </location>
</feature>
<accession>A0A850CFN7</accession>
<evidence type="ECO:0008006" key="4">
    <source>
        <dbReference type="Google" id="ProtNLM"/>
    </source>
</evidence>
<gene>
    <name evidence="2" type="ORF">HOQ43_20675</name>
</gene>
<name>A0A850CFN7_9ACTN</name>
<reference evidence="2 3" key="1">
    <citation type="submission" date="2020-05" db="EMBL/GenBank/DDBJ databases">
        <title>DNA-SIP metagenomic assembled genomes.</title>
        <authorList>
            <person name="Yu J."/>
        </authorList>
    </citation>
    <scope>NUCLEOTIDE SEQUENCE [LARGE SCALE GENOMIC DNA]</scope>
    <source>
        <strain evidence="2">Bin5.27</strain>
    </source>
</reference>
<evidence type="ECO:0000256" key="1">
    <source>
        <dbReference type="SAM" id="MobiDB-lite"/>
    </source>
</evidence>
<feature type="compositionally biased region" description="Basic and acidic residues" evidence="1">
    <location>
        <begin position="1"/>
        <end position="28"/>
    </location>
</feature>
<feature type="compositionally biased region" description="Low complexity" evidence="1">
    <location>
        <begin position="100"/>
        <end position="119"/>
    </location>
</feature>
<evidence type="ECO:0000313" key="3">
    <source>
        <dbReference type="Proteomes" id="UP000574690"/>
    </source>
</evidence>
<dbReference type="Proteomes" id="UP000574690">
    <property type="component" value="Unassembled WGS sequence"/>
</dbReference>
<feature type="compositionally biased region" description="Basic and acidic residues" evidence="1">
    <location>
        <begin position="36"/>
        <end position="59"/>
    </location>
</feature>
<dbReference type="AlphaFoldDB" id="A0A850CFN7"/>
<sequence>LAEERARSSENRAIERREEADQQAKDAVQRATEQVKSIKAESETEAARLRRSAAERAAERVQPLAEEVAALERQRDSAGSNLTDLRRQLGLVSGEEEKTSPSLSALSSSSGVFESESAPLPINRQRESPEDLDATQHLPKVH</sequence>
<protein>
    <recommendedName>
        <fullName evidence="4">DivIVA protein</fullName>
    </recommendedName>
</protein>
<comment type="caution">
    <text evidence="2">The sequence shown here is derived from an EMBL/GenBank/DDBJ whole genome shotgun (WGS) entry which is preliminary data.</text>
</comment>
<evidence type="ECO:0000313" key="2">
    <source>
        <dbReference type="EMBL" id="NUQ90866.1"/>
    </source>
</evidence>
<feature type="region of interest" description="Disordered" evidence="1">
    <location>
        <begin position="72"/>
        <end position="142"/>
    </location>
</feature>
<proteinExistence type="predicted"/>
<feature type="region of interest" description="Disordered" evidence="1">
    <location>
        <begin position="1"/>
        <end position="60"/>
    </location>
</feature>